<evidence type="ECO:0000313" key="5">
    <source>
        <dbReference type="EMBL" id="ETO10149.1"/>
    </source>
</evidence>
<organism evidence="5 6">
    <name type="scientific">Reticulomyxa filosa</name>
    <dbReference type="NCBI Taxonomy" id="46433"/>
    <lineage>
        <taxon>Eukaryota</taxon>
        <taxon>Sar</taxon>
        <taxon>Rhizaria</taxon>
        <taxon>Retaria</taxon>
        <taxon>Foraminifera</taxon>
        <taxon>Monothalamids</taxon>
        <taxon>Reticulomyxidae</taxon>
        <taxon>Reticulomyxa</taxon>
    </lineage>
</organism>
<accession>X6M8A7</accession>
<dbReference type="PANTHER" id="PTHR15397">
    <property type="entry name" value="SODIUM-GLUCOSE COTRANSPORTER REGULATORY PROTEIN -RELATED"/>
    <property type="match status" value="1"/>
</dbReference>
<proteinExistence type="predicted"/>
<dbReference type="InterPro" id="IPR019103">
    <property type="entry name" value="Peptidase_aspartic_DDI1-type"/>
</dbReference>
<dbReference type="Proteomes" id="UP000023152">
    <property type="component" value="Unassembled WGS sequence"/>
</dbReference>
<keyword evidence="3" id="KW-0732">Signal</keyword>
<evidence type="ECO:0000313" key="6">
    <source>
        <dbReference type="Proteomes" id="UP000023152"/>
    </source>
</evidence>
<keyword evidence="2" id="KW-1133">Transmembrane helix</keyword>
<dbReference type="GO" id="GO:0004190">
    <property type="term" value="F:aspartic-type endopeptidase activity"/>
    <property type="evidence" value="ECO:0007669"/>
    <property type="project" value="InterPro"/>
</dbReference>
<keyword evidence="2" id="KW-0472">Membrane</keyword>
<reference evidence="5 6" key="1">
    <citation type="journal article" date="2013" name="Curr. Biol.">
        <title>The Genome of the Foraminiferan Reticulomyxa filosa.</title>
        <authorList>
            <person name="Glockner G."/>
            <person name="Hulsmann N."/>
            <person name="Schleicher M."/>
            <person name="Noegel A.A."/>
            <person name="Eichinger L."/>
            <person name="Gallinger C."/>
            <person name="Pawlowski J."/>
            <person name="Sierra R."/>
            <person name="Euteneuer U."/>
            <person name="Pillet L."/>
            <person name="Moustafa A."/>
            <person name="Platzer M."/>
            <person name="Groth M."/>
            <person name="Szafranski K."/>
            <person name="Schliwa M."/>
        </authorList>
    </citation>
    <scope>NUCLEOTIDE SEQUENCE [LARGE SCALE GENOMIC DNA]</scope>
</reference>
<sequence>FFFFFFFFLNLCLIIRHKRSDPISQYFCVNRLLRLVDRRFRGIAKGVGTATIIGRVHVAKLKFGLFILFQNKMFANFKKNFFFFFFFLEMYWKIFLPCSFTIMEDPEMEFLFGLDMLRRHQAVIDLQKGVLRIDSEEVAFLQEKVTFFLNFIFTKEEGSHYVIVDIPHLRSQTLAELQEEQLTSGLGTMQSASNSNTTSNSGTNSNLSSSTKPTTTSNNTTTSTTPAISTTSTTTTSTTRPNSTATTTSHTGTSSTIQSTSSTRSQATTRPSTQRTAFKEEDITMLINNFNCTREEAIRVLTITGGNAELAANLLFQTSGLGFD</sequence>
<dbReference type="SUPFAM" id="SSF46934">
    <property type="entry name" value="UBA-like"/>
    <property type="match status" value="1"/>
</dbReference>
<feature type="region of interest" description="Disordered" evidence="1">
    <location>
        <begin position="186"/>
        <end position="275"/>
    </location>
</feature>
<feature type="compositionally biased region" description="Low complexity" evidence="1">
    <location>
        <begin position="191"/>
        <end position="275"/>
    </location>
</feature>
<protein>
    <recommendedName>
        <fullName evidence="4">Aspartic peptidase DDI1-type domain-containing protein</fullName>
    </recommendedName>
</protein>
<evidence type="ECO:0000259" key="4">
    <source>
        <dbReference type="Pfam" id="PF09668"/>
    </source>
</evidence>
<feature type="transmembrane region" description="Helical" evidence="2">
    <location>
        <begin position="44"/>
        <end position="69"/>
    </location>
</feature>
<keyword evidence="2" id="KW-0812">Transmembrane</keyword>
<evidence type="ECO:0000256" key="3">
    <source>
        <dbReference type="SAM" id="SignalP"/>
    </source>
</evidence>
<evidence type="ECO:0000256" key="1">
    <source>
        <dbReference type="SAM" id="MobiDB-lite"/>
    </source>
</evidence>
<dbReference type="OrthoDB" id="1665474at2759"/>
<dbReference type="GO" id="GO:0006508">
    <property type="term" value="P:proteolysis"/>
    <property type="evidence" value="ECO:0007669"/>
    <property type="project" value="InterPro"/>
</dbReference>
<dbReference type="Pfam" id="PF09668">
    <property type="entry name" value="Asp_protease"/>
    <property type="match status" value="2"/>
</dbReference>
<gene>
    <name evidence="5" type="ORF">RFI_27226</name>
</gene>
<feature type="transmembrane region" description="Helical" evidence="2">
    <location>
        <begin position="81"/>
        <end position="103"/>
    </location>
</feature>
<feature type="signal peptide" evidence="3">
    <location>
        <begin position="1"/>
        <end position="20"/>
    </location>
</feature>
<comment type="caution">
    <text evidence="5">The sequence shown here is derived from an EMBL/GenBank/DDBJ whole genome shotgun (WGS) entry which is preliminary data.</text>
</comment>
<evidence type="ECO:0000256" key="2">
    <source>
        <dbReference type="SAM" id="Phobius"/>
    </source>
</evidence>
<keyword evidence="6" id="KW-1185">Reference proteome</keyword>
<feature type="chain" id="PRO_5004975605" description="Aspartic peptidase DDI1-type domain-containing protein" evidence="3">
    <location>
        <begin position="21"/>
        <end position="324"/>
    </location>
</feature>
<dbReference type="PANTHER" id="PTHR15397:SF3">
    <property type="entry name" value="DNA DAMAGE INDUCIBLE 1 HOMOLOG 2"/>
    <property type="match status" value="1"/>
</dbReference>
<dbReference type="EMBL" id="ASPP01023621">
    <property type="protein sequence ID" value="ETO10149.1"/>
    <property type="molecule type" value="Genomic_DNA"/>
</dbReference>
<dbReference type="InterPro" id="IPR009060">
    <property type="entry name" value="UBA-like_sf"/>
</dbReference>
<feature type="domain" description="Aspartic peptidase DDI1-type" evidence="4">
    <location>
        <begin position="94"/>
        <end position="125"/>
    </location>
</feature>
<feature type="domain" description="Aspartic peptidase DDI1-type" evidence="4">
    <location>
        <begin position="31"/>
        <end position="66"/>
    </location>
</feature>
<feature type="non-terminal residue" evidence="5">
    <location>
        <position position="1"/>
    </location>
</feature>
<dbReference type="InterPro" id="IPR021109">
    <property type="entry name" value="Peptidase_aspartic_dom_sf"/>
</dbReference>
<dbReference type="AlphaFoldDB" id="X6M8A7"/>
<dbReference type="Gene3D" id="2.40.70.10">
    <property type="entry name" value="Acid Proteases"/>
    <property type="match status" value="1"/>
</dbReference>
<name>X6M8A7_RETFI</name>